<evidence type="ECO:0000256" key="1">
    <source>
        <dbReference type="SAM" id="SignalP"/>
    </source>
</evidence>
<sequence>MKALKVLFVLILISVQANATGYSHNMLVAQKMLKTKKAVKKSEVKTESLQLKTTPTVVKQTACPTSQESEREEVSLRPDTSAASFSQYIARWIVRILTINGQVLGERLVSLFSTSDEVEKELPTHASFVGVTGNILSYINTPMRKLL</sequence>
<comment type="caution">
    <text evidence="2">The sequence shown here is derived from an EMBL/GenBank/DDBJ whole genome shotgun (WGS) entry which is preliminary data.</text>
</comment>
<evidence type="ECO:0000313" key="2">
    <source>
        <dbReference type="EMBL" id="TDB69015.1"/>
    </source>
</evidence>
<evidence type="ECO:0000313" key="3">
    <source>
        <dbReference type="Proteomes" id="UP000295706"/>
    </source>
</evidence>
<dbReference type="RefSeq" id="WP_132113690.1">
    <property type="nucleotide sequence ID" value="NZ_SMJU01000001.1"/>
</dbReference>
<organism evidence="2 3">
    <name type="scientific">Arundinibacter roseus</name>
    <dbReference type="NCBI Taxonomy" id="2070510"/>
    <lineage>
        <taxon>Bacteria</taxon>
        <taxon>Pseudomonadati</taxon>
        <taxon>Bacteroidota</taxon>
        <taxon>Cytophagia</taxon>
        <taxon>Cytophagales</taxon>
        <taxon>Spirosomataceae</taxon>
        <taxon>Arundinibacter</taxon>
    </lineage>
</organism>
<reference evidence="2 3" key="1">
    <citation type="submission" date="2019-02" db="EMBL/GenBank/DDBJ databases">
        <title>Arundinibacter roseus gen. nov., sp. nov., a new member of the family Cytophagaceae.</title>
        <authorList>
            <person name="Szuroczki S."/>
            <person name="Khayer B."/>
            <person name="Sproer C."/>
            <person name="Toumi M."/>
            <person name="Szabo A."/>
            <person name="Felfoldi T."/>
            <person name="Schumann P."/>
            <person name="Toth E."/>
        </authorList>
    </citation>
    <scope>NUCLEOTIDE SEQUENCE [LARGE SCALE GENOMIC DNA]</scope>
    <source>
        <strain evidence="2 3">DMA-k-7a</strain>
    </source>
</reference>
<dbReference type="AlphaFoldDB" id="A0A4V2XAV2"/>
<keyword evidence="3" id="KW-1185">Reference proteome</keyword>
<dbReference type="OrthoDB" id="964383at2"/>
<keyword evidence="1" id="KW-0732">Signal</keyword>
<dbReference type="Proteomes" id="UP000295706">
    <property type="component" value="Unassembled WGS sequence"/>
</dbReference>
<proteinExistence type="predicted"/>
<protein>
    <submittedName>
        <fullName evidence="2">Uncharacterized protein</fullName>
    </submittedName>
</protein>
<name>A0A4V2XAV2_9BACT</name>
<dbReference type="EMBL" id="SMJU01000001">
    <property type="protein sequence ID" value="TDB69015.1"/>
    <property type="molecule type" value="Genomic_DNA"/>
</dbReference>
<feature type="chain" id="PRO_5020396904" evidence="1">
    <location>
        <begin position="20"/>
        <end position="147"/>
    </location>
</feature>
<accession>A0A4V2XAV2</accession>
<gene>
    <name evidence="2" type="ORF">EZE20_01390</name>
</gene>
<feature type="signal peptide" evidence="1">
    <location>
        <begin position="1"/>
        <end position="19"/>
    </location>
</feature>